<dbReference type="GO" id="GO:0043190">
    <property type="term" value="C:ATP-binding cassette (ABC) transporter complex"/>
    <property type="evidence" value="ECO:0007669"/>
    <property type="project" value="InterPro"/>
</dbReference>
<comment type="caution">
    <text evidence="5">The sequence shown here is derived from an EMBL/GenBank/DDBJ whole genome shotgun (WGS) entry which is preliminary data.</text>
</comment>
<dbReference type="PANTHER" id="PTHR30290:SF38">
    <property type="entry name" value="D,D-DIPEPTIDE-BINDING PERIPLASMIC PROTEIN DDPA-RELATED"/>
    <property type="match status" value="1"/>
</dbReference>
<dbReference type="Gene3D" id="3.10.105.10">
    <property type="entry name" value="Dipeptide-binding Protein, Domain 3"/>
    <property type="match status" value="1"/>
</dbReference>
<organism evidence="5 6">
    <name type="scientific">Bradyrhizobium japonicum</name>
    <dbReference type="NCBI Taxonomy" id="375"/>
    <lineage>
        <taxon>Bacteria</taxon>
        <taxon>Pseudomonadati</taxon>
        <taxon>Pseudomonadota</taxon>
        <taxon>Alphaproteobacteria</taxon>
        <taxon>Hyphomicrobiales</taxon>
        <taxon>Nitrobacteraceae</taxon>
        <taxon>Bradyrhizobium</taxon>
    </lineage>
</organism>
<evidence type="ECO:0000256" key="2">
    <source>
        <dbReference type="ARBA" id="ARBA00005695"/>
    </source>
</evidence>
<accession>A0A1Y2JKQ0</accession>
<feature type="domain" description="Solute-binding protein family 5" evidence="4">
    <location>
        <begin position="77"/>
        <end position="437"/>
    </location>
</feature>
<comment type="similarity">
    <text evidence="2">Belongs to the bacterial solute-binding protein 5 family.</text>
</comment>
<dbReference type="PIRSF" id="PIRSF002741">
    <property type="entry name" value="MppA"/>
    <property type="match status" value="1"/>
</dbReference>
<sequence>MRRRDLLRSTLGAGLGVALGSSLAMPRLARAQGSRVLRFVPQADAAILDPMITTGLVNRNHGFLIWDTLYGVDEKFQVQPQMVAGHTVENDGKLWTMTLRDGLKFHDGEPVRGRDVVASLKRWAARDAFGNSLLNLVDELSAPDDKTVRWRLKSPFPLLPEALGKVGAIIAFIMPERLAQTDSVTPVKELIGSGPFKFQADQHVPGARLVYTRFDGYVPRPEGTPSLLAGPKIAHFDRVEWQVIPDPATAAAALQQGEIDWWDQPIVDLLPKLKGNKTLTVELLDPIGNVGVLRFNHTQPPFDNPAIRRAVLSAISQKEFMSAVAGDDTSLWRDRVGFFAPGGIMANDAGMDALNGPRDIAAASKAIKDAGYKGEKVLLMAPGDFPVIGQMSEVAADLFRKLGFNVDYAAMDWGSMLRRMGNRETPDKGGYGAFCTYSAGVTQLNPSAHNFIRGSGDKATFGWAKSERLEQLRDAWFAAPDAATQTKIGVEMQKQCFIDVPYVPLGVFYQPTAYKKSLTGMLKGLPLFWNVRGA</sequence>
<dbReference type="RefSeq" id="WP_085401980.1">
    <property type="nucleotide sequence ID" value="NZ_NAFL01000260.1"/>
</dbReference>
<evidence type="ECO:0000313" key="5">
    <source>
        <dbReference type="EMBL" id="OSJ30602.1"/>
    </source>
</evidence>
<reference evidence="5 6" key="1">
    <citation type="submission" date="2017-03" db="EMBL/GenBank/DDBJ databases">
        <title>Whole genome sequences of fourteen strains of Bradyrhizobium canariense and one strain of Bradyrhizobium japonicum isolated from Lupinus (Papilionoideae: Genisteae) species in Algeria.</title>
        <authorList>
            <person name="Crovadore J."/>
            <person name="Chekireb D."/>
            <person name="Brachmann A."/>
            <person name="Chablais R."/>
            <person name="Cochard B."/>
            <person name="Lefort F."/>
        </authorList>
    </citation>
    <scope>NUCLEOTIDE SEQUENCE [LARGE SCALE GENOMIC DNA]</scope>
    <source>
        <strain evidence="5 6">UBMA197</strain>
    </source>
</reference>
<evidence type="ECO:0000259" key="4">
    <source>
        <dbReference type="Pfam" id="PF00496"/>
    </source>
</evidence>
<dbReference type="CDD" id="cd08502">
    <property type="entry name" value="PBP2_NikA_DppA_OppA_like_16"/>
    <property type="match status" value="1"/>
</dbReference>
<dbReference type="GO" id="GO:1904680">
    <property type="term" value="F:peptide transmembrane transporter activity"/>
    <property type="evidence" value="ECO:0007669"/>
    <property type="project" value="TreeGrafter"/>
</dbReference>
<dbReference type="PROSITE" id="PS51318">
    <property type="entry name" value="TAT"/>
    <property type="match status" value="1"/>
</dbReference>
<dbReference type="PANTHER" id="PTHR30290">
    <property type="entry name" value="PERIPLASMIC BINDING COMPONENT OF ABC TRANSPORTER"/>
    <property type="match status" value="1"/>
</dbReference>
<evidence type="ECO:0000256" key="1">
    <source>
        <dbReference type="ARBA" id="ARBA00004418"/>
    </source>
</evidence>
<name>A0A1Y2JKQ0_BRAJP</name>
<proteinExistence type="inferred from homology"/>
<dbReference type="Gene3D" id="3.40.190.10">
    <property type="entry name" value="Periplasmic binding protein-like II"/>
    <property type="match status" value="1"/>
</dbReference>
<dbReference type="InterPro" id="IPR000914">
    <property type="entry name" value="SBP_5_dom"/>
</dbReference>
<dbReference type="InterPro" id="IPR006311">
    <property type="entry name" value="TAT_signal"/>
</dbReference>
<evidence type="ECO:0000256" key="3">
    <source>
        <dbReference type="ARBA" id="ARBA00022729"/>
    </source>
</evidence>
<dbReference type="GO" id="GO:0015833">
    <property type="term" value="P:peptide transport"/>
    <property type="evidence" value="ECO:0007669"/>
    <property type="project" value="TreeGrafter"/>
</dbReference>
<dbReference type="InterPro" id="IPR039424">
    <property type="entry name" value="SBP_5"/>
</dbReference>
<dbReference type="InterPro" id="IPR030678">
    <property type="entry name" value="Peptide/Ni-bd"/>
</dbReference>
<dbReference type="Proteomes" id="UP000193335">
    <property type="component" value="Unassembled WGS sequence"/>
</dbReference>
<keyword evidence="3" id="KW-0732">Signal</keyword>
<evidence type="ECO:0000313" key="6">
    <source>
        <dbReference type="Proteomes" id="UP000193335"/>
    </source>
</evidence>
<protein>
    <submittedName>
        <fullName evidence="5">ABC transporter substrate-binding protein</fullName>
    </submittedName>
</protein>
<dbReference type="AlphaFoldDB" id="A0A1Y2JKQ0"/>
<dbReference type="EMBL" id="NAFL01000260">
    <property type="protein sequence ID" value="OSJ30602.1"/>
    <property type="molecule type" value="Genomic_DNA"/>
</dbReference>
<dbReference type="GO" id="GO:0030288">
    <property type="term" value="C:outer membrane-bounded periplasmic space"/>
    <property type="evidence" value="ECO:0007669"/>
    <property type="project" value="UniProtKB-ARBA"/>
</dbReference>
<dbReference type="Pfam" id="PF00496">
    <property type="entry name" value="SBP_bac_5"/>
    <property type="match status" value="1"/>
</dbReference>
<gene>
    <name evidence="5" type="ORF">BSZ19_24130</name>
</gene>
<dbReference type="SUPFAM" id="SSF53850">
    <property type="entry name" value="Periplasmic binding protein-like II"/>
    <property type="match status" value="1"/>
</dbReference>
<comment type="subcellular location">
    <subcellularLocation>
        <location evidence="1">Periplasm</location>
    </subcellularLocation>
</comment>